<organism evidence="3 4">
    <name type="scientific">Brassica napus</name>
    <name type="common">Rape</name>
    <dbReference type="NCBI Taxonomy" id="3708"/>
    <lineage>
        <taxon>Eukaryota</taxon>
        <taxon>Viridiplantae</taxon>
        <taxon>Streptophyta</taxon>
        <taxon>Embryophyta</taxon>
        <taxon>Tracheophyta</taxon>
        <taxon>Spermatophyta</taxon>
        <taxon>Magnoliopsida</taxon>
        <taxon>eudicotyledons</taxon>
        <taxon>Gunneridae</taxon>
        <taxon>Pentapetalae</taxon>
        <taxon>rosids</taxon>
        <taxon>malvids</taxon>
        <taxon>Brassicales</taxon>
        <taxon>Brassicaceae</taxon>
        <taxon>Brassiceae</taxon>
        <taxon>Brassica</taxon>
    </lineage>
</organism>
<dbReference type="PaxDb" id="3708-A0A078IAG6"/>
<protein>
    <submittedName>
        <fullName evidence="2">(rape) hypothetical protein</fullName>
    </submittedName>
    <submittedName>
        <fullName evidence="3">BnaA10g03450D protein</fullName>
    </submittedName>
</protein>
<dbReference type="Proteomes" id="UP001295469">
    <property type="component" value="Chromosome A10"/>
</dbReference>
<keyword evidence="1" id="KW-0472">Membrane</keyword>
<name>A0A078IAG6_BRANA</name>
<evidence type="ECO:0000313" key="4">
    <source>
        <dbReference type="Proteomes" id="UP000028999"/>
    </source>
</evidence>
<evidence type="ECO:0000256" key="1">
    <source>
        <dbReference type="SAM" id="Phobius"/>
    </source>
</evidence>
<dbReference type="EMBL" id="HG994364">
    <property type="protein sequence ID" value="CAF2312832.1"/>
    <property type="molecule type" value="Genomic_DNA"/>
</dbReference>
<reference evidence="3 4" key="1">
    <citation type="journal article" date="2014" name="Science">
        <title>Plant genetics. Early allopolyploid evolution in the post-Neolithic Brassica napus oilseed genome.</title>
        <authorList>
            <person name="Chalhoub B."/>
            <person name="Denoeud F."/>
            <person name="Liu S."/>
            <person name="Parkin I.A."/>
            <person name="Tang H."/>
            <person name="Wang X."/>
            <person name="Chiquet J."/>
            <person name="Belcram H."/>
            <person name="Tong C."/>
            <person name="Samans B."/>
            <person name="Correa M."/>
            <person name="Da Silva C."/>
            <person name="Just J."/>
            <person name="Falentin C."/>
            <person name="Koh C.S."/>
            <person name="Le Clainche I."/>
            <person name="Bernard M."/>
            <person name="Bento P."/>
            <person name="Noel B."/>
            <person name="Labadie K."/>
            <person name="Alberti A."/>
            <person name="Charles M."/>
            <person name="Arnaud D."/>
            <person name="Guo H."/>
            <person name="Daviaud C."/>
            <person name="Alamery S."/>
            <person name="Jabbari K."/>
            <person name="Zhao M."/>
            <person name="Edger P.P."/>
            <person name="Chelaifa H."/>
            <person name="Tack D."/>
            <person name="Lassalle G."/>
            <person name="Mestiri I."/>
            <person name="Schnel N."/>
            <person name="Le Paslier M.C."/>
            <person name="Fan G."/>
            <person name="Renault V."/>
            <person name="Bayer P.E."/>
            <person name="Golicz A.A."/>
            <person name="Manoli S."/>
            <person name="Lee T.H."/>
            <person name="Thi V.H."/>
            <person name="Chalabi S."/>
            <person name="Hu Q."/>
            <person name="Fan C."/>
            <person name="Tollenaere R."/>
            <person name="Lu Y."/>
            <person name="Battail C."/>
            <person name="Shen J."/>
            <person name="Sidebottom C.H."/>
            <person name="Wang X."/>
            <person name="Canaguier A."/>
            <person name="Chauveau A."/>
            <person name="Berard A."/>
            <person name="Deniot G."/>
            <person name="Guan M."/>
            <person name="Liu Z."/>
            <person name="Sun F."/>
            <person name="Lim Y.P."/>
            <person name="Lyons E."/>
            <person name="Town C.D."/>
            <person name="Bancroft I."/>
            <person name="Wang X."/>
            <person name="Meng J."/>
            <person name="Ma J."/>
            <person name="Pires J.C."/>
            <person name="King G.J."/>
            <person name="Brunel D."/>
            <person name="Delourme R."/>
            <person name="Renard M."/>
            <person name="Aury J.M."/>
            <person name="Adams K.L."/>
            <person name="Batley J."/>
            <person name="Snowdon R.J."/>
            <person name="Tost J."/>
            <person name="Edwards D."/>
            <person name="Zhou Y."/>
            <person name="Hua W."/>
            <person name="Sharpe A.G."/>
            <person name="Paterson A.H."/>
            <person name="Guan C."/>
            <person name="Wincker P."/>
        </authorList>
    </citation>
    <scope>NUCLEOTIDE SEQUENCE [LARGE SCALE GENOMIC DNA]</scope>
    <source>
        <strain evidence="4">cv. Darmor-bzh</strain>
    </source>
</reference>
<reference evidence="2" key="3">
    <citation type="submission" date="2021-01" db="EMBL/GenBank/DDBJ databases">
        <authorList>
            <consortium name="Genoscope - CEA"/>
            <person name="William W."/>
        </authorList>
    </citation>
    <scope>NUCLEOTIDE SEQUENCE</scope>
</reference>
<reference evidence="3" key="2">
    <citation type="submission" date="2014-06" db="EMBL/GenBank/DDBJ databases">
        <authorList>
            <person name="Genoscope - CEA"/>
        </authorList>
    </citation>
    <scope>NUCLEOTIDE SEQUENCE</scope>
</reference>
<evidence type="ECO:0000313" key="2">
    <source>
        <dbReference type="EMBL" id="CAF2312832.1"/>
    </source>
</evidence>
<feature type="transmembrane region" description="Helical" evidence="1">
    <location>
        <begin position="12"/>
        <end position="35"/>
    </location>
</feature>
<evidence type="ECO:0000313" key="3">
    <source>
        <dbReference type="EMBL" id="CDY46861.1"/>
    </source>
</evidence>
<accession>A0A078IAG6</accession>
<dbReference type="Proteomes" id="UP000028999">
    <property type="component" value="Unassembled WGS sequence"/>
</dbReference>
<keyword evidence="1" id="KW-0812">Transmembrane</keyword>
<proteinExistence type="predicted"/>
<sequence length="37" mass="4323">MFVQNVSLVTEFCVIYIFQTSIDPSALFGSIWFAWVY</sequence>
<dbReference type="EMBL" id="LK032687">
    <property type="protein sequence ID" value="CDY46861.1"/>
    <property type="molecule type" value="Genomic_DNA"/>
</dbReference>
<dbReference type="Gramene" id="CDY46861">
    <property type="protein sequence ID" value="CDY46861"/>
    <property type="gene ID" value="GSBRNA2T00086309001"/>
</dbReference>
<keyword evidence="1" id="KW-1133">Transmembrane helix</keyword>
<gene>
    <name evidence="3" type="primary">BnaA10g03450D</name>
    <name evidence="2" type="ORF">DARMORV10_A10P03950.1</name>
    <name evidence="3" type="ORF">GSBRNA2T00086309001</name>
</gene>
<dbReference type="AlphaFoldDB" id="A0A078IAG6"/>
<keyword evidence="4" id="KW-1185">Reference proteome</keyword>